<dbReference type="FunFam" id="3.40.50.1970:FF:000003">
    <property type="entry name" value="Alcohol dehydrogenase, iron-containing"/>
    <property type="match status" value="1"/>
</dbReference>
<dbReference type="EC" id="1.1.99.37" evidence="5"/>
<dbReference type="Gene3D" id="1.20.1090.10">
    <property type="entry name" value="Dehydroquinate synthase-like - alpha domain"/>
    <property type="match status" value="1"/>
</dbReference>
<dbReference type="Pfam" id="PF00465">
    <property type="entry name" value="Fe-ADH"/>
    <property type="match status" value="1"/>
</dbReference>
<feature type="domain" description="Fe-containing alcohol dehydrogenase-like C-terminal" evidence="4">
    <location>
        <begin position="202"/>
        <end position="418"/>
    </location>
</feature>
<dbReference type="InterPro" id="IPR039697">
    <property type="entry name" value="Alcohol_dehydrogenase_Fe"/>
</dbReference>
<evidence type="ECO:0000256" key="1">
    <source>
        <dbReference type="ARBA" id="ARBA00007358"/>
    </source>
</evidence>
<feature type="domain" description="Alcohol dehydrogenase iron-type/glycerol dehydrogenase GldA" evidence="3">
    <location>
        <begin position="23"/>
        <end position="191"/>
    </location>
</feature>
<dbReference type="CDD" id="cd08176">
    <property type="entry name" value="LPO"/>
    <property type="match status" value="1"/>
</dbReference>
<dbReference type="SUPFAM" id="SSF56796">
    <property type="entry name" value="Dehydroquinate synthase-like"/>
    <property type="match status" value="1"/>
</dbReference>
<evidence type="ECO:0000313" key="5">
    <source>
        <dbReference type="EMBL" id="WOC11091.1"/>
    </source>
</evidence>
<accession>A0AA97CRG1</accession>
<dbReference type="InterPro" id="IPR056798">
    <property type="entry name" value="ADH_Fe_C"/>
</dbReference>
<gene>
    <name evidence="5" type="ORF">MP11Mi_01570</name>
</gene>
<dbReference type="Pfam" id="PF25137">
    <property type="entry name" value="ADH_Fe_C"/>
    <property type="match status" value="1"/>
</dbReference>
<dbReference type="GO" id="GO:0046872">
    <property type="term" value="F:metal ion binding"/>
    <property type="evidence" value="ECO:0007669"/>
    <property type="project" value="InterPro"/>
</dbReference>
<dbReference type="PANTHER" id="PTHR11496:SF102">
    <property type="entry name" value="ALCOHOL DEHYDROGENASE 4"/>
    <property type="match status" value="1"/>
</dbReference>
<evidence type="ECO:0000256" key="2">
    <source>
        <dbReference type="ARBA" id="ARBA00023002"/>
    </source>
</evidence>
<dbReference type="NCBIfam" id="TIGR04266">
    <property type="entry name" value="NDMA_methanol"/>
    <property type="match status" value="1"/>
</dbReference>
<dbReference type="GO" id="GO:0004022">
    <property type="term" value="F:alcohol dehydrogenase (NAD+) activity"/>
    <property type="evidence" value="ECO:0007669"/>
    <property type="project" value="UniProtKB-ARBA"/>
</dbReference>
<organism evidence="5">
    <name type="scientific">Gordonia sp. MP11Mi</name>
    <dbReference type="NCBI Taxonomy" id="3022769"/>
    <lineage>
        <taxon>Bacteria</taxon>
        <taxon>Bacillati</taxon>
        <taxon>Actinomycetota</taxon>
        <taxon>Actinomycetes</taxon>
        <taxon>Mycobacteriales</taxon>
        <taxon>Gordoniaceae</taxon>
        <taxon>Gordonia</taxon>
    </lineage>
</organism>
<protein>
    <submittedName>
        <fullName evidence="5">Methanol:N,N-dimethyl-4-nitrosoaniline oxidoreductase</fullName>
        <ecNumber evidence="5">1.1.99.37</ecNumber>
    </submittedName>
</protein>
<reference evidence="5" key="1">
    <citation type="submission" date="2023-06" db="EMBL/GenBank/DDBJ databases">
        <title>Gordonia sp. nov. and Pseudochrobactrum sp. nov., two species isolated from the burying beetle Nicrophorus vespilloides.</title>
        <authorList>
            <person name="Poehlein A."/>
            <person name="Guzman J."/>
            <person name="Daniel R."/>
            <person name="Vilcinskas A."/>
        </authorList>
    </citation>
    <scope>NUCLEOTIDE SEQUENCE</scope>
    <source>
        <strain evidence="5">MP11Mi</strain>
    </source>
</reference>
<name>A0AA97CRG1_9ACTN</name>
<comment type="similarity">
    <text evidence="1">Belongs to the iron-containing alcohol dehydrogenase family.</text>
</comment>
<sequence>MAIELNQIWDFPIKEFHPFPKAKLGVGAHDMLGVEAKELGMTRVLLMTTGLRGSGIIEELTGKIEYQGVDVVLFDEVESNPKDFNTMDAAARYQSEKCDGIISVGGGSSHDAAKGARMVIAHDGRNINEFEGFSKATNKENPKHIAVSTTAGTGSETSWAYVITDTSDMDNPHKWVAFDDSCLVDLAMDDPLLYYSCPEHFTAFCGFDVLAHASEPFVSRLDFEPSLGNAKYSIELIRDHLRTAVYDPKNLAARSGMMHAQYIAAQAFNSGGLGMIHSLSHAFSAFYDSHHGLNNAIALPRVWEYNLPARYERYAEIASLLGVDTRNMTTVQAADAAVEEAIRLSKDVGIPDNFGSLTTSSYDKNRMNTGKYEGRGDGVDTSDAQVRAIAEHMMGDWCTPANPRESTVESLIPMVRHAFTGSY</sequence>
<evidence type="ECO:0000259" key="3">
    <source>
        <dbReference type="Pfam" id="PF00465"/>
    </source>
</evidence>
<dbReference type="InterPro" id="IPR001670">
    <property type="entry name" value="ADH_Fe/GldA"/>
</dbReference>
<proteinExistence type="inferred from homology"/>
<dbReference type="AlphaFoldDB" id="A0AA97CRG1"/>
<dbReference type="RefSeq" id="WP_420040430.1">
    <property type="nucleotide sequence ID" value="NZ_CP128986.1"/>
</dbReference>
<dbReference type="InterPro" id="IPR026338">
    <property type="entry name" value="NDMA_methanol_DH"/>
</dbReference>
<dbReference type="Gene3D" id="3.40.50.1970">
    <property type="match status" value="1"/>
</dbReference>
<keyword evidence="2 5" id="KW-0560">Oxidoreductase</keyword>
<dbReference type="EMBL" id="CP128986">
    <property type="protein sequence ID" value="WOC11091.1"/>
    <property type="molecule type" value="Genomic_DNA"/>
</dbReference>
<dbReference type="PANTHER" id="PTHR11496">
    <property type="entry name" value="ALCOHOL DEHYDROGENASE"/>
    <property type="match status" value="1"/>
</dbReference>
<evidence type="ECO:0000259" key="4">
    <source>
        <dbReference type="Pfam" id="PF25137"/>
    </source>
</evidence>